<name>A0A1M7Z6H1_9BACT</name>
<dbReference type="STRING" id="1073327.SAMN04488108_0831"/>
<dbReference type="InterPro" id="IPR055151">
    <property type="entry name" value="GH113"/>
</dbReference>
<dbReference type="CDD" id="cd19608">
    <property type="entry name" value="GH113_mannanase-like"/>
    <property type="match status" value="1"/>
</dbReference>
<dbReference type="SUPFAM" id="SSF51445">
    <property type="entry name" value="(Trans)glycosidases"/>
    <property type="match status" value="1"/>
</dbReference>
<proteinExistence type="predicted"/>
<dbReference type="AlphaFoldDB" id="A0A1M7Z6H1"/>
<dbReference type="Proteomes" id="UP000184609">
    <property type="component" value="Unassembled WGS sequence"/>
</dbReference>
<evidence type="ECO:0000313" key="1">
    <source>
        <dbReference type="EMBL" id="SHO60491.1"/>
    </source>
</evidence>
<gene>
    <name evidence="1" type="ORF">SAMN04488108_0831</name>
</gene>
<evidence type="ECO:0000313" key="2">
    <source>
        <dbReference type="Proteomes" id="UP000184609"/>
    </source>
</evidence>
<dbReference type="InterPro" id="IPR017853">
    <property type="entry name" value="GH"/>
</dbReference>
<accession>A0A1M7Z6H1</accession>
<dbReference type="SMR" id="A0A1M7Z6H1"/>
<evidence type="ECO:0008006" key="3">
    <source>
        <dbReference type="Google" id="ProtNLM"/>
    </source>
</evidence>
<organism evidence="1 2">
    <name type="scientific">Algoriphagus zhangzhouensis</name>
    <dbReference type="NCBI Taxonomy" id="1073327"/>
    <lineage>
        <taxon>Bacteria</taxon>
        <taxon>Pseudomonadati</taxon>
        <taxon>Bacteroidota</taxon>
        <taxon>Cytophagia</taxon>
        <taxon>Cytophagales</taxon>
        <taxon>Cyclobacteriaceae</taxon>
        <taxon>Algoriphagus</taxon>
    </lineage>
</organism>
<protein>
    <recommendedName>
        <fullName evidence="3">GTA TIM-barrel-like domain-containing protein</fullName>
    </recommendedName>
</protein>
<dbReference type="OrthoDB" id="9773531at2"/>
<keyword evidence="2" id="KW-1185">Reference proteome</keyword>
<dbReference type="Gene3D" id="3.20.20.80">
    <property type="entry name" value="Glycosidases"/>
    <property type="match status" value="1"/>
</dbReference>
<reference evidence="2" key="1">
    <citation type="submission" date="2016-12" db="EMBL/GenBank/DDBJ databases">
        <authorList>
            <person name="Varghese N."/>
            <person name="Submissions S."/>
        </authorList>
    </citation>
    <scope>NUCLEOTIDE SEQUENCE [LARGE SCALE GENOMIC DNA]</scope>
    <source>
        <strain evidence="2">DSM 25035</strain>
    </source>
</reference>
<dbReference type="EMBL" id="FRXN01000001">
    <property type="protein sequence ID" value="SHO60491.1"/>
    <property type="molecule type" value="Genomic_DNA"/>
</dbReference>
<dbReference type="Pfam" id="PF22612">
    <property type="entry name" value="GH113"/>
    <property type="match status" value="1"/>
</dbReference>
<sequence length="326" mass="37928">MGFIWFFPEGEMPVWSQKLKGVCWVGSRKPLSGGEFAALKATGANAISQTPFGWQEGTDSPGIRWQVEGDRQWWGESGTGIQVTLDSAESHQISNMLKPHLWVRGSWPGEIEMKSEEDWNRWFENYETFILDYAKLAERISIPYLCIGTELEKSSDREEDWRKIIAAVRQIYKGKIVYAANFTEFEHIQFWDALDFIGIQAYFPLSDKEVPTLNHMNQAWKSHLKDIESVVKKFQKPVIFTEIGYCNTHDAAKEPWVWPNERGEAQISEEIQALCYESFFESVWDKSWMAGAYFWKWYPEGKHRDPDFSPQGLKAETVMKQYFLAD</sequence>